<reference evidence="1" key="1">
    <citation type="submission" date="2006-03" db="EMBL/GenBank/DDBJ databases">
        <authorList>
            <person name="Bowman J."/>
            <person name="Ferriera S."/>
            <person name="Johnson J."/>
            <person name="Kravitz S."/>
            <person name="Halpern A."/>
            <person name="Remington K."/>
            <person name="Beeson K."/>
            <person name="Tran B."/>
            <person name="Rogers Y.-H."/>
            <person name="Friedman R."/>
            <person name="Venter J.C."/>
        </authorList>
    </citation>
    <scope>NUCLEOTIDE SEQUENCE [LARGE SCALE GENOMIC DNA]</scope>
    <source>
        <strain evidence="1">ATCC 700755</strain>
    </source>
</reference>
<accession>K4IFJ0</accession>
<dbReference type="HOGENOM" id="CLU_3156980_0_0_10"/>
<keyword evidence="2" id="KW-1185">Reference proteome</keyword>
<dbReference type="Proteomes" id="UP000008514">
    <property type="component" value="Chromosome"/>
</dbReference>
<dbReference type="KEGG" id="ptq:P700755_000872"/>
<reference evidence="1" key="2">
    <citation type="submission" date="2012-09" db="EMBL/GenBank/DDBJ databases">
        <title>The complete sequence of Psychroflexus torquis an extreme psychrophile from sea-ice that is stimulated by light.</title>
        <authorList>
            <person name="Feng S."/>
            <person name="Powell S.M."/>
            <person name="Bowman J.P."/>
        </authorList>
    </citation>
    <scope>NUCLEOTIDE SEQUENCE [LARGE SCALE GENOMIC DNA]</scope>
    <source>
        <strain evidence="1">ATCC 700755</strain>
    </source>
</reference>
<evidence type="ECO:0000313" key="2">
    <source>
        <dbReference type="Proteomes" id="UP000008514"/>
    </source>
</evidence>
<dbReference type="AlphaFoldDB" id="K4IFJ0"/>
<gene>
    <name evidence="1" type="ordered locus">P700755_000872</name>
</gene>
<proteinExistence type="predicted"/>
<organism evidence="1 2">
    <name type="scientific">Psychroflexus torquis (strain ATCC 700755 / CIP 106069 / ACAM 623)</name>
    <dbReference type="NCBI Taxonomy" id="313595"/>
    <lineage>
        <taxon>Bacteria</taxon>
        <taxon>Pseudomonadati</taxon>
        <taxon>Bacteroidota</taxon>
        <taxon>Flavobacteriia</taxon>
        <taxon>Flavobacteriales</taxon>
        <taxon>Flavobacteriaceae</taxon>
        <taxon>Psychroflexus</taxon>
    </lineage>
</organism>
<evidence type="ECO:0000313" key="1">
    <source>
        <dbReference type="EMBL" id="AFU67851.1"/>
    </source>
</evidence>
<dbReference type="EMBL" id="CP003879">
    <property type="protein sequence ID" value="AFU67851.1"/>
    <property type="molecule type" value="Genomic_DNA"/>
</dbReference>
<sequence>MDMLLLTNNKINEGKSLFAYFGKEKLTLEIFKVDTLTGLIPNYIYNAV</sequence>
<protein>
    <submittedName>
        <fullName evidence="1">Uncharacterized protein</fullName>
    </submittedName>
</protein>
<name>K4IFJ0_PSYTT</name>